<gene>
    <name evidence="2" type="ORF">F5878DRAFT_722306</name>
</gene>
<comment type="caution">
    <text evidence="2">The sequence shown here is derived from an EMBL/GenBank/DDBJ whole genome shotgun (WGS) entry which is preliminary data.</text>
</comment>
<accession>A0AA38PG25</accession>
<evidence type="ECO:0008006" key="4">
    <source>
        <dbReference type="Google" id="ProtNLM"/>
    </source>
</evidence>
<evidence type="ECO:0000256" key="1">
    <source>
        <dbReference type="SAM" id="MobiDB-lite"/>
    </source>
</evidence>
<dbReference type="AlphaFoldDB" id="A0AA38PG25"/>
<proteinExistence type="predicted"/>
<dbReference type="Proteomes" id="UP001163846">
    <property type="component" value="Unassembled WGS sequence"/>
</dbReference>
<name>A0AA38PG25_9AGAR</name>
<evidence type="ECO:0000313" key="2">
    <source>
        <dbReference type="EMBL" id="KAJ3842285.1"/>
    </source>
</evidence>
<sequence length="395" mass="43428">MSVLHKHAFTRSVVLKQLPPCLEATQALSSFPQGRFHDVIPRKNDSLVIKFLDSRSASQFTRKFLSLPRAPPLKDALIEYGRPAALPVEILTAVGLKNASRVIRVSSNNTKDIPETLIDDVKKCGPIESFESDKKKAVIYFMSIDAAMKASDILRTSEAYTGYSVYYGYDKKCDIPTPLPSDSQTDLVITGIRKGATTSELLRRIQSGLPNLNREVVRSISFDEPNAKAFINFFEPAVAKIVFDSFNNAKSSTGGVSVSWLFKRSDPASANLRMAVSAGASRTISVSHLQNVDQLRRVLKVAKNFGTVVSHPYSPFNTKTVKIEFADIFFAFKALDRIGKNMDSYPDFAGTHISFATSTDKVKPMKIVCATPTSKSESTQAQDAPESSSVVHNES</sequence>
<dbReference type="EMBL" id="MU806010">
    <property type="protein sequence ID" value="KAJ3842285.1"/>
    <property type="molecule type" value="Genomic_DNA"/>
</dbReference>
<evidence type="ECO:0000313" key="3">
    <source>
        <dbReference type="Proteomes" id="UP001163846"/>
    </source>
</evidence>
<reference evidence="2" key="1">
    <citation type="submission" date="2022-08" db="EMBL/GenBank/DDBJ databases">
        <authorList>
            <consortium name="DOE Joint Genome Institute"/>
            <person name="Min B."/>
            <person name="Riley R."/>
            <person name="Sierra-Patev S."/>
            <person name="Naranjo-Ortiz M."/>
            <person name="Looney B."/>
            <person name="Konkel Z."/>
            <person name="Slot J.C."/>
            <person name="Sakamoto Y."/>
            <person name="Steenwyk J.L."/>
            <person name="Rokas A."/>
            <person name="Carro J."/>
            <person name="Camarero S."/>
            <person name="Ferreira P."/>
            <person name="Molpeceres G."/>
            <person name="Ruiz-Duenas F.J."/>
            <person name="Serrano A."/>
            <person name="Henrissat B."/>
            <person name="Drula E."/>
            <person name="Hughes K.W."/>
            <person name="Mata J.L."/>
            <person name="Ishikawa N.K."/>
            <person name="Vargas-Isla R."/>
            <person name="Ushijima S."/>
            <person name="Smith C.A."/>
            <person name="Ahrendt S."/>
            <person name="Andreopoulos W."/>
            <person name="He G."/>
            <person name="Labutti K."/>
            <person name="Lipzen A."/>
            <person name="Ng V."/>
            <person name="Sandor L."/>
            <person name="Barry K."/>
            <person name="Martinez A.T."/>
            <person name="Xiao Y."/>
            <person name="Gibbons J.G."/>
            <person name="Terashima K."/>
            <person name="Hibbett D.S."/>
            <person name="Grigoriev I.V."/>
        </authorList>
    </citation>
    <scope>NUCLEOTIDE SEQUENCE</scope>
    <source>
        <strain evidence="2">TFB9207</strain>
    </source>
</reference>
<keyword evidence="3" id="KW-1185">Reference proteome</keyword>
<protein>
    <recommendedName>
        <fullName evidence="4">RRM domain-containing protein</fullName>
    </recommendedName>
</protein>
<feature type="region of interest" description="Disordered" evidence="1">
    <location>
        <begin position="372"/>
        <end position="395"/>
    </location>
</feature>
<organism evidence="2 3">
    <name type="scientific">Lentinula raphanica</name>
    <dbReference type="NCBI Taxonomy" id="153919"/>
    <lineage>
        <taxon>Eukaryota</taxon>
        <taxon>Fungi</taxon>
        <taxon>Dikarya</taxon>
        <taxon>Basidiomycota</taxon>
        <taxon>Agaricomycotina</taxon>
        <taxon>Agaricomycetes</taxon>
        <taxon>Agaricomycetidae</taxon>
        <taxon>Agaricales</taxon>
        <taxon>Marasmiineae</taxon>
        <taxon>Omphalotaceae</taxon>
        <taxon>Lentinula</taxon>
    </lineage>
</organism>